<keyword evidence="2" id="KW-1185">Reference proteome</keyword>
<comment type="caution">
    <text evidence="1">The sequence shown here is derived from an EMBL/GenBank/DDBJ whole genome shotgun (WGS) entry which is preliminary data.</text>
</comment>
<protein>
    <recommendedName>
        <fullName evidence="3">DRTGG domain-containing protein</fullName>
    </recommendedName>
</protein>
<accession>A0A926ECS2</accession>
<evidence type="ECO:0008006" key="3">
    <source>
        <dbReference type="Google" id="ProtNLM"/>
    </source>
</evidence>
<proteinExistence type="predicted"/>
<dbReference type="SUPFAM" id="SSF75138">
    <property type="entry name" value="HprK N-terminal domain-like"/>
    <property type="match status" value="1"/>
</dbReference>
<dbReference type="Gene3D" id="3.40.1390.20">
    <property type="entry name" value="HprK N-terminal domain-like"/>
    <property type="match status" value="1"/>
</dbReference>
<organism evidence="1 2">
    <name type="scientific">Zongyangia hominis</name>
    <dbReference type="NCBI Taxonomy" id="2763677"/>
    <lineage>
        <taxon>Bacteria</taxon>
        <taxon>Bacillati</taxon>
        <taxon>Bacillota</taxon>
        <taxon>Clostridia</taxon>
        <taxon>Eubacteriales</taxon>
        <taxon>Oscillospiraceae</taxon>
        <taxon>Zongyangia</taxon>
    </lineage>
</organism>
<dbReference type="RefSeq" id="WP_262397779.1">
    <property type="nucleotide sequence ID" value="NZ_JACRTC010000004.1"/>
</dbReference>
<sequence>MTVKELIERTGFSPICEGDLTREIQSVYCCDMLSIAMGRAPADSAWVTVMGNVNSVAVGALADVSCILYAEGVQPDAECKTRAAQQGITLLGADLPVFDAALKIHQHLLAREDEAL</sequence>
<name>A0A926ECS2_9FIRM</name>
<gene>
    <name evidence="1" type="ORF">H8709_07540</name>
</gene>
<evidence type="ECO:0000313" key="1">
    <source>
        <dbReference type="EMBL" id="MBC8570683.1"/>
    </source>
</evidence>
<dbReference type="InterPro" id="IPR028979">
    <property type="entry name" value="Ser_kin/Pase_Hpr-like_N_sf"/>
</dbReference>
<reference evidence="1" key="1">
    <citation type="submission" date="2020-08" db="EMBL/GenBank/DDBJ databases">
        <title>Genome public.</title>
        <authorList>
            <person name="Liu C."/>
            <person name="Sun Q."/>
        </authorList>
    </citation>
    <scope>NUCLEOTIDE SEQUENCE</scope>
    <source>
        <strain evidence="1">NSJ-54</strain>
    </source>
</reference>
<evidence type="ECO:0000313" key="2">
    <source>
        <dbReference type="Proteomes" id="UP000660861"/>
    </source>
</evidence>
<dbReference type="AlphaFoldDB" id="A0A926ECS2"/>
<dbReference type="EMBL" id="JACRTC010000004">
    <property type="protein sequence ID" value="MBC8570683.1"/>
    <property type="molecule type" value="Genomic_DNA"/>
</dbReference>
<dbReference type="Proteomes" id="UP000660861">
    <property type="component" value="Unassembled WGS sequence"/>
</dbReference>